<proteinExistence type="predicted"/>
<evidence type="ECO:0000256" key="1">
    <source>
        <dbReference type="SAM" id="SignalP"/>
    </source>
</evidence>
<dbReference type="AlphaFoldDB" id="A0A7U0N7Z3"/>
<protein>
    <submittedName>
        <fullName evidence="3">Fimbrial protein</fullName>
    </submittedName>
</protein>
<organism evidence="3 4">
    <name type="scientific">Serratia proteamaculans</name>
    <dbReference type="NCBI Taxonomy" id="28151"/>
    <lineage>
        <taxon>Bacteria</taxon>
        <taxon>Pseudomonadati</taxon>
        <taxon>Pseudomonadota</taxon>
        <taxon>Gammaproteobacteria</taxon>
        <taxon>Enterobacterales</taxon>
        <taxon>Yersiniaceae</taxon>
        <taxon>Serratia</taxon>
    </lineage>
</organism>
<dbReference type="Pfam" id="PF00419">
    <property type="entry name" value="Fimbrial"/>
    <property type="match status" value="1"/>
</dbReference>
<keyword evidence="1" id="KW-0732">Signal</keyword>
<sequence length="161" mass="16929">MRAAMRRIKMAVVLLLLAAPPGWANEPITVKGVIQTMSCVINGGKEIDVDFGSTLKTTLINGSQYKTKVAYTVSCSGNSSNALKMQIKGTAAGFDGTALATDKTDLGLALIKGGKKQAINGWFNFTYPTLPVLEMVPVKKAGATLATGDFNATATLMVDVQ</sequence>
<dbReference type="SUPFAM" id="SSF49401">
    <property type="entry name" value="Bacterial adhesins"/>
    <property type="match status" value="1"/>
</dbReference>
<feature type="chain" id="PRO_5031059307" evidence="1">
    <location>
        <begin position="25"/>
        <end position="161"/>
    </location>
</feature>
<evidence type="ECO:0000313" key="3">
    <source>
        <dbReference type="EMBL" id="QQX54162.1"/>
    </source>
</evidence>
<evidence type="ECO:0000313" key="4">
    <source>
        <dbReference type="Proteomes" id="UP000596176"/>
    </source>
</evidence>
<reference evidence="3 4" key="1">
    <citation type="submission" date="2021-01" db="EMBL/GenBank/DDBJ databases">
        <title>Chromosome sequence of Serratia proteamaculans strain 94 rif-r, isolated from spoiled beef.</title>
        <authorList>
            <person name="Zaytseva Y.V."/>
            <person name="Iablokov S.N."/>
            <person name="Klyukina A."/>
        </authorList>
    </citation>
    <scope>NUCLEOTIDE SEQUENCE [LARGE SCALE GENOMIC DNA]</scope>
    <source>
        <strain evidence="3 4">94 rif-r</strain>
    </source>
</reference>
<evidence type="ECO:0000259" key="2">
    <source>
        <dbReference type="Pfam" id="PF00419"/>
    </source>
</evidence>
<gene>
    <name evidence="3" type="ORF">JKX24_03825</name>
</gene>
<name>A0A7U0N7Z3_SERPR</name>
<dbReference type="InterPro" id="IPR008966">
    <property type="entry name" value="Adhesion_dom_sf"/>
</dbReference>
<dbReference type="InterPro" id="IPR000259">
    <property type="entry name" value="Adhesion_dom_fimbrial"/>
</dbReference>
<dbReference type="PANTHER" id="PTHR33420:SF26">
    <property type="entry name" value="FIMBRIAL SUBUNIT"/>
    <property type="match status" value="1"/>
</dbReference>
<feature type="domain" description="Fimbrial-type adhesion" evidence="2">
    <location>
        <begin position="30"/>
        <end position="161"/>
    </location>
</feature>
<accession>A0A7U0N7Z3</accession>
<dbReference type="GO" id="GO:0009289">
    <property type="term" value="C:pilus"/>
    <property type="evidence" value="ECO:0007669"/>
    <property type="project" value="InterPro"/>
</dbReference>
<dbReference type="GO" id="GO:0043709">
    <property type="term" value="P:cell adhesion involved in single-species biofilm formation"/>
    <property type="evidence" value="ECO:0007669"/>
    <property type="project" value="TreeGrafter"/>
</dbReference>
<dbReference type="InterPro" id="IPR036937">
    <property type="entry name" value="Adhesion_dom_fimbrial_sf"/>
</dbReference>
<dbReference type="EMBL" id="CP068391">
    <property type="protein sequence ID" value="QQX54162.1"/>
    <property type="molecule type" value="Genomic_DNA"/>
</dbReference>
<dbReference type="InterPro" id="IPR050263">
    <property type="entry name" value="Bact_Fimbrial_Adh_Pro"/>
</dbReference>
<dbReference type="Gene3D" id="2.60.40.1090">
    <property type="entry name" value="Fimbrial-type adhesion domain"/>
    <property type="match status" value="1"/>
</dbReference>
<dbReference type="PANTHER" id="PTHR33420">
    <property type="entry name" value="FIMBRIAL SUBUNIT ELFA-RELATED"/>
    <property type="match status" value="1"/>
</dbReference>
<dbReference type="Proteomes" id="UP000596176">
    <property type="component" value="Chromosome"/>
</dbReference>
<feature type="signal peptide" evidence="1">
    <location>
        <begin position="1"/>
        <end position="24"/>
    </location>
</feature>